<accession>A0A5C3MKI3</accession>
<feature type="domain" description="F-box" evidence="1">
    <location>
        <begin position="74"/>
        <end position="128"/>
    </location>
</feature>
<keyword evidence="3" id="KW-1185">Reference proteome</keyword>
<dbReference type="OrthoDB" id="2884925at2759"/>
<protein>
    <recommendedName>
        <fullName evidence="1">F-box domain-containing protein</fullName>
    </recommendedName>
</protein>
<sequence>MHIHAAPDQPQHRTSGWITLEPILDNTNSDLVSTTHAREEIAKELLHGSHSVLHEFHIAEVRTVNGSRPLQSCISTLPTELLVHIFCLYLVDAVWSGTPGNQLWAVVLLVCRDWRDIIKHNPSLWATIPLNDTPLAVVKAALANSKARALSICGKLEGCDAGEKLKLVLQASVRIRALNLDLESIHLLRILEETVGDGMPQLTELVLHAPKTVNDPPPFHMNIKHFASQRLMKLDVHDLSFQSFYPLLCDSITDLTLTQCIELS</sequence>
<dbReference type="InterPro" id="IPR036047">
    <property type="entry name" value="F-box-like_dom_sf"/>
</dbReference>
<gene>
    <name evidence="2" type="ORF">OE88DRAFT_1739863</name>
</gene>
<dbReference type="AlphaFoldDB" id="A0A5C3MKI3"/>
<evidence type="ECO:0000313" key="2">
    <source>
        <dbReference type="EMBL" id="TFK45902.1"/>
    </source>
</evidence>
<name>A0A5C3MKI3_9AGAM</name>
<dbReference type="Gene3D" id="1.20.1280.50">
    <property type="match status" value="1"/>
</dbReference>
<evidence type="ECO:0000259" key="1">
    <source>
        <dbReference type="Pfam" id="PF12937"/>
    </source>
</evidence>
<dbReference type="InterPro" id="IPR001810">
    <property type="entry name" value="F-box_dom"/>
</dbReference>
<reference evidence="2 3" key="1">
    <citation type="journal article" date="2019" name="Nat. Ecol. Evol.">
        <title>Megaphylogeny resolves global patterns of mushroom evolution.</title>
        <authorList>
            <person name="Varga T."/>
            <person name="Krizsan K."/>
            <person name="Foldi C."/>
            <person name="Dima B."/>
            <person name="Sanchez-Garcia M."/>
            <person name="Sanchez-Ramirez S."/>
            <person name="Szollosi G.J."/>
            <person name="Szarkandi J.G."/>
            <person name="Papp V."/>
            <person name="Albert L."/>
            <person name="Andreopoulos W."/>
            <person name="Angelini C."/>
            <person name="Antonin V."/>
            <person name="Barry K.W."/>
            <person name="Bougher N.L."/>
            <person name="Buchanan P."/>
            <person name="Buyck B."/>
            <person name="Bense V."/>
            <person name="Catcheside P."/>
            <person name="Chovatia M."/>
            <person name="Cooper J."/>
            <person name="Damon W."/>
            <person name="Desjardin D."/>
            <person name="Finy P."/>
            <person name="Geml J."/>
            <person name="Haridas S."/>
            <person name="Hughes K."/>
            <person name="Justo A."/>
            <person name="Karasinski D."/>
            <person name="Kautmanova I."/>
            <person name="Kiss B."/>
            <person name="Kocsube S."/>
            <person name="Kotiranta H."/>
            <person name="LaButti K.M."/>
            <person name="Lechner B.E."/>
            <person name="Liimatainen K."/>
            <person name="Lipzen A."/>
            <person name="Lukacs Z."/>
            <person name="Mihaltcheva S."/>
            <person name="Morgado L.N."/>
            <person name="Niskanen T."/>
            <person name="Noordeloos M.E."/>
            <person name="Ohm R.A."/>
            <person name="Ortiz-Santana B."/>
            <person name="Ovrebo C."/>
            <person name="Racz N."/>
            <person name="Riley R."/>
            <person name="Savchenko A."/>
            <person name="Shiryaev A."/>
            <person name="Soop K."/>
            <person name="Spirin V."/>
            <person name="Szebenyi C."/>
            <person name="Tomsovsky M."/>
            <person name="Tulloss R.E."/>
            <person name="Uehling J."/>
            <person name="Grigoriev I.V."/>
            <person name="Vagvolgyi C."/>
            <person name="Papp T."/>
            <person name="Martin F.M."/>
            <person name="Miettinen O."/>
            <person name="Hibbett D.S."/>
            <person name="Nagy L.G."/>
        </authorList>
    </citation>
    <scope>NUCLEOTIDE SEQUENCE [LARGE SCALE GENOMIC DNA]</scope>
    <source>
        <strain evidence="2 3">OMC1185</strain>
    </source>
</reference>
<dbReference type="SUPFAM" id="SSF81383">
    <property type="entry name" value="F-box domain"/>
    <property type="match status" value="1"/>
</dbReference>
<evidence type="ECO:0000313" key="3">
    <source>
        <dbReference type="Proteomes" id="UP000305948"/>
    </source>
</evidence>
<proteinExistence type="predicted"/>
<dbReference type="Proteomes" id="UP000305948">
    <property type="component" value="Unassembled WGS sequence"/>
</dbReference>
<organism evidence="2 3">
    <name type="scientific">Heliocybe sulcata</name>
    <dbReference type="NCBI Taxonomy" id="5364"/>
    <lineage>
        <taxon>Eukaryota</taxon>
        <taxon>Fungi</taxon>
        <taxon>Dikarya</taxon>
        <taxon>Basidiomycota</taxon>
        <taxon>Agaricomycotina</taxon>
        <taxon>Agaricomycetes</taxon>
        <taxon>Gloeophyllales</taxon>
        <taxon>Gloeophyllaceae</taxon>
        <taxon>Heliocybe</taxon>
    </lineage>
</organism>
<dbReference type="Pfam" id="PF12937">
    <property type="entry name" value="F-box-like"/>
    <property type="match status" value="1"/>
</dbReference>
<dbReference type="EMBL" id="ML213535">
    <property type="protein sequence ID" value="TFK45902.1"/>
    <property type="molecule type" value="Genomic_DNA"/>
</dbReference>